<dbReference type="InterPro" id="IPR038081">
    <property type="entry name" value="CalX-like_sf"/>
</dbReference>
<dbReference type="PROSITE" id="PS00330">
    <property type="entry name" value="HEMOLYSIN_CALCIUM"/>
    <property type="match status" value="2"/>
</dbReference>
<protein>
    <submittedName>
        <fullName evidence="7">DUF4347 domain-containing protein</fullName>
    </submittedName>
</protein>
<organism evidence="7">
    <name type="scientific">Planktothricoides sp. SpSt-374</name>
    <dbReference type="NCBI Taxonomy" id="2282167"/>
    <lineage>
        <taxon>Bacteria</taxon>
        <taxon>Bacillati</taxon>
        <taxon>Cyanobacteriota</taxon>
        <taxon>Cyanophyceae</taxon>
        <taxon>Oscillatoriophycideae</taxon>
        <taxon>Oscillatoriales</taxon>
        <taxon>Oscillatoriaceae</taxon>
        <taxon>Planktothricoides</taxon>
    </lineage>
</organism>
<reference evidence="7" key="1">
    <citation type="journal article" date="2020" name="mSystems">
        <title>Genome- and Community-Level Interaction Insights into Carbon Utilization and Element Cycling Functions of Hydrothermarchaeota in Hydrothermal Sediment.</title>
        <authorList>
            <person name="Zhou Z."/>
            <person name="Liu Y."/>
            <person name="Xu W."/>
            <person name="Pan J."/>
            <person name="Luo Z.H."/>
            <person name="Li M."/>
        </authorList>
    </citation>
    <scope>NUCLEOTIDE SEQUENCE [LARGE SCALE GENOMIC DNA]</scope>
    <source>
        <strain evidence="7">SpSt-374</strain>
    </source>
</reference>
<dbReference type="InterPro" id="IPR041690">
    <property type="entry name" value="Cadherin_5"/>
</dbReference>
<keyword evidence="1" id="KW-0732">Signal</keyword>
<dbReference type="Gene3D" id="2.150.10.10">
    <property type="entry name" value="Serralysin-like metalloprotease, C-terminal"/>
    <property type="match status" value="2"/>
</dbReference>
<dbReference type="InterPro" id="IPR025592">
    <property type="entry name" value="DUF4347"/>
</dbReference>
<dbReference type="Gene3D" id="2.60.40.2030">
    <property type="match status" value="1"/>
</dbReference>
<dbReference type="Pfam" id="PF06739">
    <property type="entry name" value="SBBP"/>
    <property type="match status" value="5"/>
</dbReference>
<dbReference type="EMBL" id="DSPX01000029">
    <property type="protein sequence ID" value="HGF99672.1"/>
    <property type="molecule type" value="Genomic_DNA"/>
</dbReference>
<dbReference type="SUPFAM" id="SSF141072">
    <property type="entry name" value="CalX-like"/>
    <property type="match status" value="1"/>
</dbReference>
<dbReference type="InterPro" id="IPR052918">
    <property type="entry name" value="Motility_Chemotaxis_Reg"/>
</dbReference>
<evidence type="ECO:0000259" key="6">
    <source>
        <dbReference type="Pfam" id="PF17892"/>
    </source>
</evidence>
<dbReference type="Pfam" id="PF00353">
    <property type="entry name" value="HemolysinCabind"/>
    <property type="match status" value="2"/>
</dbReference>
<dbReference type="PRINTS" id="PR00313">
    <property type="entry name" value="CABNDNGRPT"/>
</dbReference>
<dbReference type="GO" id="GO:0016020">
    <property type="term" value="C:membrane"/>
    <property type="evidence" value="ECO:0007669"/>
    <property type="project" value="InterPro"/>
</dbReference>
<evidence type="ECO:0000313" key="7">
    <source>
        <dbReference type="EMBL" id="HGF99672.1"/>
    </source>
</evidence>
<sequence length="1862" mass="191947">MVSASTHQLPTSQNQTIPPQRQIVIIDPQIDDYQMLASAVIPGVELLILQPNRDGIEQITEYLQKAPQSSGGWGDGATAPLSKGGWGDSSLHIISHGSPGRIHLGNSILELNNIEQYRPQLQQWGMAHLYIYGCKVAAGDAGAEFITKLHQITGATIYANPHPTGNAALGGTWELQLKSPPFEGGLGGFPLNPETLATYPGILLEPEYAWAKSMGGSSGEGGSSITIDSSGNIYTIGSFWGTADFDPGPGTYNLTSAGSADSFISKLNPDGTFAWAKQLGGSGMDDSWSTAIDGSGNIYTIGNFQGTADFDPGPGTFNLTSAVSYDIFISKLDANGNYVWAKKMGAGGSDRGSSITLDSSGNVYTTGGFSGTVDFDPGSGTFNLTSAGYSDTFISKLNPDGSFAWAKNMGGSGEHIGNSITLDSSGNIYTTGSFSGTADFDPGPGTYNLTSAGSADSFISKLNPDGSFAWAKQLGGNSLGIGIAIDSSGNIYTSGRFNGTADFDPDPGTFNLTSAGGWDIFINKLNSDGTFAWAKQLGGGSDDYGGKIALDSSGNVYTTGGFSGTADFDPGTGTFNLTSGGSNDIFISKLNSDGTFAWAKNMGGSSGDEGYNIALDTSGNVYTTGYFTGTTDFDPGTGTANFTSAGSGDIFISKLTPGVAPTVTSITSSQTDGSYNLGSLIPITIAFSEPVTVTGTPTLTLNTGRTIIYTSGSGTNTLTFNYTVGTSENSSDLDYTSTTALNLNGGTIKDGATNDADLTLPSPGTTNSLGANKNLIIDTTPPTVTIEQAGGQTDPATTSPINFTVSFSEPITGFDPTDINFTGTTTTGTLTPTITGSGTTYNVAVSGMTSSGNVIVSINANAATDAASNNNTASTSTDNTVTYNTIPTITNINKTGDEDTNITFTETDFTTVFSDIDNDSLNKIQITSLPTNGILQIGGVDVTLNQEILLANIPNLTFIPAADFNGNSSFTWNGSDGSNYATTTATVNLTINPINDAPSFTATNPTAVNEDSAAINIPNWATFNPGPANEATQTATYTISNISNPGLFAAIPTVNSSGTLSYTPTADTSGISTFDVAVQDNGGGNNIFPAQTFSITVNPVNDRPSFSHLGNQTLSTWTNSPQTVTGWANTFIFGPVEENTQTVADFLINITSGNTLFTTPPDIANNGTLTYTPTGTPGTATISVQLQDNGGTANSGIDTSTTQTFTITIPPPTINLEVLPNSGSEAGTSTITINATAAGPVFGNQTLNLALSGTADNSDFSTTIPTQIIIPDGATTGSVTVTIAQDSIAEGDETATFTISNPTAGIQLGTTTNASFTITDNDTAGITVTPISLTTSEAGGMANFTVVLNSQPTADVTINLTSDNPAEGTVIPSLTFTPANWNQTQTVPVTGVDDNVDDGDINYNIITESAISADPNYNGVDVPDVVVTNTDNDTAGITVSATTINVTEGGANSTYDIVLTSAPTAPVTINFTTDSEINPIAPIIFDSTNWNQPHTVIVTAVDDSNIDRLHLGNITHSAVSNDPGYNGMTIAPVVANIADNDTGGVSIIHPLGSTDVLEGFGTDVYKLVLTSPPVADVTIALNNDRQITTDVPTVTFTPSNWNLPQMVTVTAVDDSQLEGNHQGNITHNITSDDPSYNNLKIPQIIGNISDNDNRGSTFQLSPPSIIGLTAQDDIVTSSTADDIVYDAAGNDVIDGGEGNDNLYAQAGDDGLNGGNGNDVIFAGLGNDHATGLGGDDILYGGEGNDRLYGDDGDDFLLGHSGNDFLFGGTGIDNLTGGTGRDAFVLSNGTGGMTVAGADIITDFVKGEDIFYLSGNLNFSQLVISPGMGNLANDAMIQDAGSGEFLAVVKGVAVTDLTASHFV</sequence>
<comment type="caution">
    <text evidence="7">The sequence shown here is derived from an EMBL/GenBank/DDBJ whole genome shotgun (WGS) entry which is preliminary data.</text>
</comment>
<dbReference type="InterPro" id="IPR018511">
    <property type="entry name" value="Hemolysin-typ_Ca-bd_CS"/>
</dbReference>
<keyword evidence="3" id="KW-0106">Calcium</keyword>
<accession>A0A7C3VEY6</accession>
<keyword evidence="2" id="KW-0677">Repeat</keyword>
<evidence type="ECO:0000256" key="2">
    <source>
        <dbReference type="ARBA" id="ARBA00022737"/>
    </source>
</evidence>
<dbReference type="SUPFAM" id="SSF63825">
    <property type="entry name" value="YWTD domain"/>
    <property type="match status" value="1"/>
</dbReference>
<dbReference type="InterPro" id="IPR011049">
    <property type="entry name" value="Serralysin-like_metalloprot_C"/>
</dbReference>
<proteinExistence type="predicted"/>
<gene>
    <name evidence="7" type="ORF">ENR15_03135</name>
</gene>
<dbReference type="Pfam" id="PF14252">
    <property type="entry name" value="DUF4347"/>
    <property type="match status" value="1"/>
</dbReference>
<dbReference type="InterPro" id="IPR001343">
    <property type="entry name" value="Hemolysn_Ca-bd"/>
</dbReference>
<dbReference type="InterPro" id="IPR003644">
    <property type="entry name" value="Calx_beta"/>
</dbReference>
<feature type="domain" description="Cadherin-like" evidence="6">
    <location>
        <begin position="884"/>
        <end position="992"/>
    </location>
</feature>
<dbReference type="InterPro" id="IPR010620">
    <property type="entry name" value="SBBP_repeat"/>
</dbReference>
<feature type="domain" description="Calx-beta" evidence="4">
    <location>
        <begin position="1230"/>
        <end position="1322"/>
    </location>
</feature>
<name>A0A7C3VEY6_9CYAN</name>
<evidence type="ECO:0000256" key="1">
    <source>
        <dbReference type="ARBA" id="ARBA00022729"/>
    </source>
</evidence>
<dbReference type="GO" id="GO:0005509">
    <property type="term" value="F:calcium ion binding"/>
    <property type="evidence" value="ECO:0007669"/>
    <property type="project" value="InterPro"/>
</dbReference>
<dbReference type="SUPFAM" id="SSF51120">
    <property type="entry name" value="beta-Roll"/>
    <property type="match status" value="1"/>
</dbReference>
<dbReference type="PANTHER" id="PTHR35580:SF1">
    <property type="entry name" value="PHYTASE-LIKE DOMAIN-CONTAINING PROTEIN"/>
    <property type="match status" value="1"/>
</dbReference>
<evidence type="ECO:0000259" key="4">
    <source>
        <dbReference type="Pfam" id="PF03160"/>
    </source>
</evidence>
<evidence type="ECO:0000259" key="5">
    <source>
        <dbReference type="Pfam" id="PF14252"/>
    </source>
</evidence>
<dbReference type="PANTHER" id="PTHR35580">
    <property type="entry name" value="CELL SURFACE GLYCOPROTEIN (S-LAYER PROTEIN)-LIKE PROTEIN"/>
    <property type="match status" value="1"/>
</dbReference>
<evidence type="ECO:0000256" key="3">
    <source>
        <dbReference type="ARBA" id="ARBA00022837"/>
    </source>
</evidence>
<dbReference type="GO" id="GO:0007154">
    <property type="term" value="P:cell communication"/>
    <property type="evidence" value="ECO:0007669"/>
    <property type="project" value="InterPro"/>
</dbReference>
<feature type="domain" description="DUF4347" evidence="5">
    <location>
        <begin position="23"/>
        <end position="203"/>
    </location>
</feature>
<dbReference type="Gene3D" id="2.80.10.50">
    <property type="match status" value="2"/>
</dbReference>
<dbReference type="Pfam" id="PF03160">
    <property type="entry name" value="Calx-beta"/>
    <property type="match status" value="1"/>
</dbReference>
<dbReference type="Pfam" id="PF17892">
    <property type="entry name" value="Cadherin_5"/>
    <property type="match status" value="1"/>
</dbReference>